<feature type="domain" description="PRMT5 TIM barrel" evidence="10">
    <location>
        <begin position="54"/>
        <end position="330"/>
    </location>
</feature>
<feature type="binding site" evidence="5">
    <location>
        <begin position="481"/>
        <end position="482"/>
    </location>
    <ligand>
        <name>S-adenosyl-L-methionine</name>
        <dbReference type="ChEBI" id="CHEBI:59789"/>
    </ligand>
</feature>
<dbReference type="SUPFAM" id="SSF53335">
    <property type="entry name" value="S-adenosyl-L-methionine-dependent methyltransferases"/>
    <property type="match status" value="1"/>
</dbReference>
<evidence type="ECO:0000256" key="3">
    <source>
        <dbReference type="ARBA" id="ARBA00022691"/>
    </source>
</evidence>
<keyword evidence="1 7" id="KW-0489">Methyltransferase</keyword>
<dbReference type="Pfam" id="PF05185">
    <property type="entry name" value="PRMT5"/>
    <property type="match status" value="1"/>
</dbReference>
<dbReference type="PANTHER" id="PTHR10738">
    <property type="entry name" value="PROTEIN ARGININE N-METHYLTRANSFERASE 5"/>
    <property type="match status" value="1"/>
</dbReference>
<feature type="region of interest" description="Disordered" evidence="8">
    <location>
        <begin position="749"/>
        <end position="778"/>
    </location>
</feature>
<gene>
    <name evidence="12" type="ORF">ZYGR_0AI07320</name>
</gene>
<dbReference type="Pfam" id="PF17285">
    <property type="entry name" value="PRMT5_TIM"/>
    <property type="match status" value="1"/>
</dbReference>
<dbReference type="InterPro" id="IPR025799">
    <property type="entry name" value="Arg_MeTrfase"/>
</dbReference>
<feature type="active site" description="Proton donor/acceptor" evidence="4">
    <location>
        <position position="498"/>
    </location>
</feature>
<dbReference type="GO" id="GO:0005634">
    <property type="term" value="C:nucleus"/>
    <property type="evidence" value="ECO:0007669"/>
    <property type="project" value="TreeGrafter"/>
</dbReference>
<proteinExistence type="predicted"/>
<dbReference type="OrthoDB" id="1368803at2759"/>
<evidence type="ECO:0000256" key="4">
    <source>
        <dbReference type="PIRSR" id="PIRSR015894-1"/>
    </source>
</evidence>
<dbReference type="Gene3D" id="2.70.160.11">
    <property type="entry name" value="Hnrnp arginine n-methyltransferase1"/>
    <property type="match status" value="1"/>
</dbReference>
<protein>
    <recommendedName>
        <fullName evidence="14">Protein arginine N-methyltransferase</fullName>
    </recommendedName>
</protein>
<accession>A0A1Q3ACR3</accession>
<dbReference type="Gene3D" id="3.20.20.150">
    <property type="entry name" value="Divalent-metal-dependent TIM barrel enzymes"/>
    <property type="match status" value="1"/>
</dbReference>
<evidence type="ECO:0008006" key="14">
    <source>
        <dbReference type="Google" id="ProtNLM"/>
    </source>
</evidence>
<name>A0A1Q3ACR3_ZYGRO</name>
<feature type="binding site" evidence="5">
    <location>
        <position position="383"/>
    </location>
    <ligand>
        <name>S-adenosyl-L-methionine</name>
        <dbReference type="ChEBI" id="CHEBI:59789"/>
    </ligand>
</feature>
<feature type="domain" description="PRMT5 oligomerisation" evidence="11">
    <location>
        <begin position="531"/>
        <end position="864"/>
    </location>
</feature>
<evidence type="ECO:0000313" key="12">
    <source>
        <dbReference type="EMBL" id="GAV53448.1"/>
    </source>
</evidence>
<keyword evidence="2 7" id="KW-0808">Transferase</keyword>
<dbReference type="InterPro" id="IPR035247">
    <property type="entry name" value="PRMT5_TIM"/>
</dbReference>
<dbReference type="Proteomes" id="UP000187013">
    <property type="component" value="Unassembled WGS sequence"/>
</dbReference>
<dbReference type="Gene3D" id="3.40.50.150">
    <property type="entry name" value="Vaccinia Virus protein VP39"/>
    <property type="match status" value="1"/>
</dbReference>
<evidence type="ECO:0000256" key="7">
    <source>
        <dbReference type="PROSITE-ProRule" id="PRU01015"/>
    </source>
</evidence>
<evidence type="ECO:0000256" key="8">
    <source>
        <dbReference type="SAM" id="MobiDB-lite"/>
    </source>
</evidence>
<dbReference type="GO" id="GO:0032259">
    <property type="term" value="P:methylation"/>
    <property type="evidence" value="ECO:0007669"/>
    <property type="project" value="UniProtKB-KW"/>
</dbReference>
<dbReference type="GO" id="GO:0005829">
    <property type="term" value="C:cytosol"/>
    <property type="evidence" value="ECO:0007669"/>
    <property type="project" value="TreeGrafter"/>
</dbReference>
<dbReference type="InterPro" id="IPR035075">
    <property type="entry name" value="PRMT5"/>
</dbReference>
<organism evidence="12 13">
    <name type="scientific">Zygosaccharomyces rouxii</name>
    <dbReference type="NCBI Taxonomy" id="4956"/>
    <lineage>
        <taxon>Eukaryota</taxon>
        <taxon>Fungi</taxon>
        <taxon>Dikarya</taxon>
        <taxon>Ascomycota</taxon>
        <taxon>Saccharomycotina</taxon>
        <taxon>Saccharomycetes</taxon>
        <taxon>Saccharomycetales</taxon>
        <taxon>Saccharomycetaceae</taxon>
        <taxon>Zygosaccharomyces</taxon>
    </lineage>
</organism>
<evidence type="ECO:0000259" key="9">
    <source>
        <dbReference type="Pfam" id="PF05185"/>
    </source>
</evidence>
<dbReference type="InterPro" id="IPR029063">
    <property type="entry name" value="SAM-dependent_MTases_sf"/>
</dbReference>
<dbReference type="FunFam" id="3.20.20.150:FF:000023">
    <property type="entry name" value="Protein arginine N-methyltransferase"/>
    <property type="match status" value="1"/>
</dbReference>
<evidence type="ECO:0000313" key="13">
    <source>
        <dbReference type="Proteomes" id="UP000187013"/>
    </source>
</evidence>
<evidence type="ECO:0000256" key="1">
    <source>
        <dbReference type="ARBA" id="ARBA00022603"/>
    </source>
</evidence>
<dbReference type="EMBL" id="BDGX01000035">
    <property type="protein sequence ID" value="GAV53448.1"/>
    <property type="molecule type" value="Genomic_DNA"/>
</dbReference>
<feature type="compositionally biased region" description="Polar residues" evidence="8">
    <location>
        <begin position="768"/>
        <end position="778"/>
    </location>
</feature>
<dbReference type="PIRSF" id="PIRSF015894">
    <property type="entry name" value="Skb1_MeTrfase"/>
    <property type="match status" value="1"/>
</dbReference>
<dbReference type="AlphaFoldDB" id="A0A1Q3ACR3"/>
<feature type="site" description="Critical for specifying symmetric addition of methyl groups" evidence="6">
    <location>
        <position position="386"/>
    </location>
</feature>
<dbReference type="GO" id="GO:0016274">
    <property type="term" value="F:protein-arginine N-methyltransferase activity"/>
    <property type="evidence" value="ECO:0007669"/>
    <property type="project" value="InterPro"/>
</dbReference>
<reference evidence="12 13" key="1">
    <citation type="submission" date="2016-08" db="EMBL/GenBank/DDBJ databases">
        <title>Draft genome sequence of allopolyploid Zygosaccharomyces rouxii.</title>
        <authorList>
            <person name="Watanabe J."/>
            <person name="Uehara K."/>
            <person name="Mogi Y."/>
            <person name="Tsukioka Y."/>
        </authorList>
    </citation>
    <scope>NUCLEOTIDE SEQUENCE [LARGE SCALE GENOMIC DNA]</scope>
    <source>
        <strain evidence="12 13">NBRC 110957</strain>
    </source>
</reference>
<evidence type="ECO:0000259" key="11">
    <source>
        <dbReference type="Pfam" id="PF17286"/>
    </source>
</evidence>
<dbReference type="InterPro" id="IPR007857">
    <property type="entry name" value="Arg_MeTrfase_PRMT5"/>
</dbReference>
<dbReference type="InterPro" id="IPR035248">
    <property type="entry name" value="PRMT5_C"/>
</dbReference>
<dbReference type="Pfam" id="PF17286">
    <property type="entry name" value="PRMT5_C"/>
    <property type="match status" value="1"/>
</dbReference>
<feature type="domain" description="PRMT5 arginine-N-methyltransferase" evidence="9">
    <location>
        <begin position="362"/>
        <end position="528"/>
    </location>
</feature>
<evidence type="ECO:0000256" key="6">
    <source>
        <dbReference type="PIRSR" id="PIRSR015894-3"/>
    </source>
</evidence>
<feature type="compositionally biased region" description="Basic residues" evidence="8">
    <location>
        <begin position="755"/>
        <end position="766"/>
    </location>
</feature>
<evidence type="ECO:0000259" key="10">
    <source>
        <dbReference type="Pfam" id="PF17285"/>
    </source>
</evidence>
<feature type="binding site" evidence="5">
    <location>
        <position position="454"/>
    </location>
    <ligand>
        <name>S-adenosyl-L-methionine</name>
        <dbReference type="ChEBI" id="CHEBI:59789"/>
    </ligand>
</feature>
<dbReference type="PANTHER" id="PTHR10738:SF0">
    <property type="entry name" value="PROTEIN ARGININE N-METHYLTRANSFERASE 5"/>
    <property type="match status" value="1"/>
</dbReference>
<evidence type="ECO:0000256" key="2">
    <source>
        <dbReference type="ARBA" id="ARBA00022679"/>
    </source>
</evidence>
<dbReference type="GO" id="GO:0006355">
    <property type="term" value="P:regulation of DNA-templated transcription"/>
    <property type="evidence" value="ECO:0007669"/>
    <property type="project" value="TreeGrafter"/>
</dbReference>
<dbReference type="PROSITE" id="PS51678">
    <property type="entry name" value="SAM_MT_PRMT"/>
    <property type="match status" value="1"/>
</dbReference>
<sequence length="866" mass="97988">MHSNVFVGVKFDSNNEHSQILGNDSDIGIARKNGSVSGSSAASSTSGRNRLPNNYDYVLLPITNSRYRESVRRQFSMFEKESKSVDHSVLQISEPQLQDLCIPPFNATSAKNNSGSNDSPAYIGLLSSWLELESPNVSVREMSFQVLLNECKYARFVGINKLIVAPPRDLSELQRYSQVIAKLLNHKVVSGSSPLLLSISLPLYEDSDPLATWELWNTIRKLCDYHRSLSVSLAVPRIKTPSHVLNRWLCEPVSCLLISSSIFATNQYQYPVLHKFNQNLIQKFQRLNGNAHANMNGELCIILHGMEKYAGAVKGGESAYLEYINYLLKKGDKMFVFRNNDKQENPKNNNLSIVYNESTLDLCSPRLMPPLKPHSESLSNQVYSIFEKDSVKYDTYHTAIQEALKDLLKVHRYDQSSPLVILVAGAGRGPLVDRTVQVVKNLNVWNQVQLVALEKNAQACLYLQKRNYDFWDNRVKIVKEDMLHWEDSSLKVDLCISELLGSFGCNELAPECLWEIEKNHSKPSTIFIPQSYASYVAPISSPLIWQNLSQVSEAQDSPWIMHNVPYCILSSRINEIWSFEHPLRNSNPDTDFFSRSSLTEFKVKHRGEMHGIIGFFSSRLYNDTILSTLPDDCVLDTVSLQRDELSRKSSLQRKIDQIQITDSLKGAHGSKNLSDNKFTKSFHTPGLYSWSPIVFPLRQPFPIADDTELSVFMSRNHSLQEGLIWYEWSVESFVYLVVSGASMQNPSMTIAPNSTKKHSAQHHQQQHRPSGSGSQPNYETRFSELEEMGFNNTEQGFLPHQESGWQSVNDIHGLSTSADNAVGPPMFNLDPENEIEEDEDEEVHVRVKTGISTLHNINGKSFSIPL</sequence>
<evidence type="ECO:0000256" key="5">
    <source>
        <dbReference type="PIRSR" id="PIRSR015894-2"/>
    </source>
</evidence>
<keyword evidence="3 5" id="KW-0949">S-adenosyl-L-methionine</keyword>
<feature type="active site" description="Proton donor/acceptor" evidence="4">
    <location>
        <position position="507"/>
    </location>
</feature>
<comment type="caution">
    <text evidence="12">The sequence shown here is derived from an EMBL/GenBank/DDBJ whole genome shotgun (WGS) entry which is preliminary data.</text>
</comment>
<feature type="binding site" evidence="5">
    <location>
        <begin position="392"/>
        <end position="393"/>
    </location>
    <ligand>
        <name>S-adenosyl-L-methionine</name>
        <dbReference type="ChEBI" id="CHEBI:59789"/>
    </ligand>
</feature>